<dbReference type="PANTHER" id="PTHR22911">
    <property type="entry name" value="ACYL-MALONYL CONDENSING ENZYME-RELATED"/>
    <property type="match status" value="1"/>
</dbReference>
<comment type="subcellular location">
    <subcellularLocation>
        <location evidence="1">Cell membrane</location>
        <topology evidence="1">Multi-pass membrane protein</topology>
    </subcellularLocation>
</comment>
<evidence type="ECO:0000256" key="4">
    <source>
        <dbReference type="ARBA" id="ARBA00022475"/>
    </source>
</evidence>
<keyword evidence="4" id="KW-1003">Cell membrane</keyword>
<keyword evidence="5 8" id="KW-0812">Transmembrane</keyword>
<dbReference type="PANTHER" id="PTHR22911:SF137">
    <property type="entry name" value="SOLUTE CARRIER FAMILY 35 MEMBER G2-RELATED"/>
    <property type="match status" value="1"/>
</dbReference>
<accession>A0ABP9RUZ9</accession>
<sequence>MPDNSVRQGVIYAIAAYLMWGIAPIYFHAITEVPADEILMHRVFWSFWLVLMMVKVGGQMGQIRALMAQPKKLGILALTSVLIAGNWLIFIWAVTNGHVLDASLGYYINPLLNVALGLLVLGERPTRVQWAAVIIAAIGVLVQLVQFGSVPWISLALAGSFGAYGLLRKQVNLQATTGLLMETALLLPLALVYWFWLDSPTANFGNNTMSLNLLLIAAGVVTTLPLLAFAGAAVRIPFYLLGMLQYIGPSVMLLLALTLFGESMAPGQIWTFGFIWAALLLLSLDALNRARQHRRARRQTRSGTIDSTS</sequence>
<keyword evidence="11" id="KW-1185">Reference proteome</keyword>
<feature type="transmembrane region" description="Helical" evidence="8">
    <location>
        <begin position="209"/>
        <end position="231"/>
    </location>
</feature>
<evidence type="ECO:0000256" key="5">
    <source>
        <dbReference type="ARBA" id="ARBA00022692"/>
    </source>
</evidence>
<dbReference type="RefSeq" id="WP_345315326.1">
    <property type="nucleotide sequence ID" value="NZ_BAABLF010000004.1"/>
</dbReference>
<keyword evidence="3" id="KW-0813">Transport</keyword>
<dbReference type="NCBIfam" id="TIGR00688">
    <property type="entry name" value="rarD"/>
    <property type="match status" value="1"/>
</dbReference>
<feature type="transmembrane region" description="Helical" evidence="8">
    <location>
        <begin position="238"/>
        <end position="261"/>
    </location>
</feature>
<dbReference type="Proteomes" id="UP001501600">
    <property type="component" value="Unassembled WGS sequence"/>
</dbReference>
<comment type="caution">
    <text evidence="10">The sequence shown here is derived from an EMBL/GenBank/DDBJ whole genome shotgun (WGS) entry which is preliminary data.</text>
</comment>
<dbReference type="InterPro" id="IPR004626">
    <property type="entry name" value="RarD"/>
</dbReference>
<evidence type="ECO:0000256" key="8">
    <source>
        <dbReference type="SAM" id="Phobius"/>
    </source>
</evidence>
<feature type="transmembrane region" description="Helical" evidence="8">
    <location>
        <begin position="267"/>
        <end position="287"/>
    </location>
</feature>
<organism evidence="10 11">
    <name type="scientific">Ferrimonas gelatinilytica</name>
    <dbReference type="NCBI Taxonomy" id="1255257"/>
    <lineage>
        <taxon>Bacteria</taxon>
        <taxon>Pseudomonadati</taxon>
        <taxon>Pseudomonadota</taxon>
        <taxon>Gammaproteobacteria</taxon>
        <taxon>Alteromonadales</taxon>
        <taxon>Ferrimonadaceae</taxon>
        <taxon>Ferrimonas</taxon>
    </lineage>
</organism>
<keyword evidence="6 8" id="KW-1133">Transmembrane helix</keyword>
<feature type="transmembrane region" description="Helical" evidence="8">
    <location>
        <begin position="151"/>
        <end position="167"/>
    </location>
</feature>
<evidence type="ECO:0000256" key="2">
    <source>
        <dbReference type="ARBA" id="ARBA00007362"/>
    </source>
</evidence>
<evidence type="ECO:0000313" key="10">
    <source>
        <dbReference type="EMBL" id="GAA5186973.1"/>
    </source>
</evidence>
<feature type="transmembrane region" description="Helical" evidence="8">
    <location>
        <begin position="179"/>
        <end position="197"/>
    </location>
</feature>
<evidence type="ECO:0000313" key="11">
    <source>
        <dbReference type="Proteomes" id="UP001501600"/>
    </source>
</evidence>
<dbReference type="InterPro" id="IPR037185">
    <property type="entry name" value="EmrE-like"/>
</dbReference>
<proteinExistence type="inferred from homology"/>
<protein>
    <submittedName>
        <fullName evidence="10">EamA family transporter RarD</fullName>
    </submittedName>
</protein>
<feature type="transmembrane region" description="Helical" evidence="8">
    <location>
        <begin position="104"/>
        <end position="121"/>
    </location>
</feature>
<evidence type="ECO:0000259" key="9">
    <source>
        <dbReference type="Pfam" id="PF00892"/>
    </source>
</evidence>
<dbReference type="EMBL" id="BAABLF010000004">
    <property type="protein sequence ID" value="GAA5186973.1"/>
    <property type="molecule type" value="Genomic_DNA"/>
</dbReference>
<feature type="domain" description="EamA" evidence="9">
    <location>
        <begin position="9"/>
        <end position="142"/>
    </location>
</feature>
<gene>
    <name evidence="10" type="primary">rarD</name>
    <name evidence="10" type="ORF">GCM10025772_03610</name>
</gene>
<evidence type="ECO:0000256" key="1">
    <source>
        <dbReference type="ARBA" id="ARBA00004651"/>
    </source>
</evidence>
<dbReference type="SUPFAM" id="SSF103481">
    <property type="entry name" value="Multidrug resistance efflux transporter EmrE"/>
    <property type="match status" value="2"/>
</dbReference>
<feature type="transmembrane region" description="Helical" evidence="8">
    <location>
        <begin position="73"/>
        <end position="92"/>
    </location>
</feature>
<comment type="similarity">
    <text evidence="2">Belongs to the EamA transporter family.</text>
</comment>
<feature type="transmembrane region" description="Helical" evidence="8">
    <location>
        <begin position="43"/>
        <end position="61"/>
    </location>
</feature>
<feature type="transmembrane region" description="Helical" evidence="8">
    <location>
        <begin position="128"/>
        <end position="145"/>
    </location>
</feature>
<feature type="transmembrane region" description="Helical" evidence="8">
    <location>
        <begin position="12"/>
        <end position="31"/>
    </location>
</feature>
<reference evidence="11" key="1">
    <citation type="journal article" date="2019" name="Int. J. Syst. Evol. Microbiol.">
        <title>The Global Catalogue of Microorganisms (GCM) 10K type strain sequencing project: providing services to taxonomists for standard genome sequencing and annotation.</title>
        <authorList>
            <consortium name="The Broad Institute Genomics Platform"/>
            <consortium name="The Broad Institute Genome Sequencing Center for Infectious Disease"/>
            <person name="Wu L."/>
            <person name="Ma J."/>
        </authorList>
    </citation>
    <scope>NUCLEOTIDE SEQUENCE [LARGE SCALE GENOMIC DNA]</scope>
    <source>
        <strain evidence="11">JCM 18720</strain>
    </source>
</reference>
<evidence type="ECO:0000256" key="6">
    <source>
        <dbReference type="ARBA" id="ARBA00022989"/>
    </source>
</evidence>
<name>A0ABP9RUZ9_9GAMM</name>
<evidence type="ECO:0000256" key="3">
    <source>
        <dbReference type="ARBA" id="ARBA00022448"/>
    </source>
</evidence>
<dbReference type="InterPro" id="IPR000620">
    <property type="entry name" value="EamA_dom"/>
</dbReference>
<keyword evidence="7 8" id="KW-0472">Membrane</keyword>
<dbReference type="Pfam" id="PF00892">
    <property type="entry name" value="EamA"/>
    <property type="match status" value="1"/>
</dbReference>
<evidence type="ECO:0000256" key="7">
    <source>
        <dbReference type="ARBA" id="ARBA00023136"/>
    </source>
</evidence>